<proteinExistence type="predicted"/>
<dbReference type="AlphaFoldDB" id="A0A9X3RF69"/>
<dbReference type="Proteomes" id="UP001152173">
    <property type="component" value="Unassembled WGS sequence"/>
</dbReference>
<reference evidence="2" key="1">
    <citation type="submission" date="2022-05" db="EMBL/GenBank/DDBJ databases">
        <authorList>
            <person name="Colautti A."/>
            <person name="Iacumin L."/>
        </authorList>
    </citation>
    <scope>NUCLEOTIDE SEQUENCE</scope>
    <source>
        <strain evidence="2">SK 55</strain>
    </source>
</reference>
<protein>
    <submittedName>
        <fullName evidence="2">Uncharacterized protein</fullName>
    </submittedName>
</protein>
<organism evidence="2 3">
    <name type="scientific">Paenisporosarcina quisquiliarum</name>
    <dbReference type="NCBI Taxonomy" id="365346"/>
    <lineage>
        <taxon>Bacteria</taxon>
        <taxon>Bacillati</taxon>
        <taxon>Bacillota</taxon>
        <taxon>Bacilli</taxon>
        <taxon>Bacillales</taxon>
        <taxon>Caryophanaceae</taxon>
        <taxon>Paenisporosarcina</taxon>
    </lineage>
</organism>
<keyword evidence="3" id="KW-1185">Reference proteome</keyword>
<evidence type="ECO:0000313" key="2">
    <source>
        <dbReference type="EMBL" id="MCZ8538604.1"/>
    </source>
</evidence>
<feature type="transmembrane region" description="Helical" evidence="1">
    <location>
        <begin position="488"/>
        <end position="509"/>
    </location>
</feature>
<keyword evidence="1" id="KW-0812">Transmembrane</keyword>
<dbReference type="RefSeq" id="WP_269927670.1">
    <property type="nucleotide sequence ID" value="NZ_JAMKBJ010000021.1"/>
</dbReference>
<gene>
    <name evidence="2" type="ORF">M9R32_15610</name>
</gene>
<feature type="transmembrane region" description="Helical" evidence="1">
    <location>
        <begin position="7"/>
        <end position="23"/>
    </location>
</feature>
<evidence type="ECO:0000256" key="1">
    <source>
        <dbReference type="SAM" id="Phobius"/>
    </source>
</evidence>
<keyword evidence="1" id="KW-1133">Transmembrane helix</keyword>
<comment type="caution">
    <text evidence="2">The sequence shown here is derived from an EMBL/GenBank/DDBJ whole genome shotgun (WGS) entry which is preliminary data.</text>
</comment>
<feature type="transmembrane region" description="Helical" evidence="1">
    <location>
        <begin position="457"/>
        <end position="476"/>
    </location>
</feature>
<dbReference type="EMBL" id="JAMKBJ010000021">
    <property type="protein sequence ID" value="MCZ8538604.1"/>
    <property type="molecule type" value="Genomic_DNA"/>
</dbReference>
<sequence length="510" mass="57721">MNRKIKLYTMGLFLLLIGSQYWVTLNEQKAPPSPEWSRSFPTDDQASDYVKLQSVPTENGHAISLLNFRQLDLYDCTLNMDCKKTWSNTELNAKKNSWSDGKTSYYLVEDSLIRSTVSGEKEMIADQVEDFTKSQDTLVYWTTDQKVFIEQGNTVLVSYIIEKPIFTANIVGENIFILTRDVLTNRFSVYEADEDMHELFQFTTNSSEIIQSMTIYSKSNQQFGMLLDIEINSGGSRQKTIRTTTFNLANQETPSFSELTFVDQKSGVELSDVRFPNLYVGNTDTYISFTASHYDSTGKKVNQAYVGAADDERIEASASTKVGDLYTNPILLNDDTLAYFQSNGTVQKLMYSSTTEEKREQSFNGLEGDNKEALYTMLTLLFNGFVMMLLSFTWLVPALSIGYGSLALLHKYRSANAYLIALLVNAFSLVVSQLILFSTVFNTEKIVMKAPYITEVWQLNSILIFAGILCLVPIFLSRTKVTEDNGNALILYSTAVNFMILFFLIGPYFL</sequence>
<keyword evidence="1" id="KW-0472">Membrane</keyword>
<feature type="transmembrane region" description="Helical" evidence="1">
    <location>
        <begin position="417"/>
        <end position="437"/>
    </location>
</feature>
<name>A0A9X3RF69_9BACL</name>
<feature type="transmembrane region" description="Helical" evidence="1">
    <location>
        <begin position="373"/>
        <end position="396"/>
    </location>
</feature>
<accession>A0A9X3RF69</accession>
<evidence type="ECO:0000313" key="3">
    <source>
        <dbReference type="Proteomes" id="UP001152173"/>
    </source>
</evidence>